<evidence type="ECO:0000256" key="1">
    <source>
        <dbReference type="SAM" id="MobiDB-lite"/>
    </source>
</evidence>
<feature type="compositionally biased region" description="Polar residues" evidence="1">
    <location>
        <begin position="731"/>
        <end position="747"/>
    </location>
</feature>
<feature type="region of interest" description="Disordered" evidence="1">
    <location>
        <begin position="284"/>
        <end position="331"/>
    </location>
</feature>
<dbReference type="Proteomes" id="UP000051952">
    <property type="component" value="Unassembled WGS sequence"/>
</dbReference>
<keyword evidence="3" id="KW-1185">Reference proteome</keyword>
<feature type="region of interest" description="Disordered" evidence="1">
    <location>
        <begin position="669"/>
        <end position="792"/>
    </location>
</feature>
<feature type="region of interest" description="Disordered" evidence="1">
    <location>
        <begin position="98"/>
        <end position="128"/>
    </location>
</feature>
<dbReference type="VEuPathDB" id="TriTrypDB:BSAL_15615"/>
<feature type="compositionally biased region" description="Low complexity" evidence="1">
    <location>
        <begin position="286"/>
        <end position="299"/>
    </location>
</feature>
<name>A0A0S4JA96_BODSA</name>
<feature type="compositionally biased region" description="Polar residues" evidence="1">
    <location>
        <begin position="417"/>
        <end position="427"/>
    </location>
</feature>
<evidence type="ECO:0000313" key="3">
    <source>
        <dbReference type="Proteomes" id="UP000051952"/>
    </source>
</evidence>
<reference evidence="3" key="1">
    <citation type="submission" date="2015-09" db="EMBL/GenBank/DDBJ databases">
        <authorList>
            <consortium name="Pathogen Informatics"/>
        </authorList>
    </citation>
    <scope>NUCLEOTIDE SEQUENCE [LARGE SCALE GENOMIC DNA]</scope>
    <source>
        <strain evidence="3">Lake Konstanz</strain>
    </source>
</reference>
<feature type="region of interest" description="Disordered" evidence="1">
    <location>
        <begin position="833"/>
        <end position="866"/>
    </location>
</feature>
<organism evidence="2 3">
    <name type="scientific">Bodo saltans</name>
    <name type="common">Flagellated protozoan</name>
    <dbReference type="NCBI Taxonomy" id="75058"/>
    <lineage>
        <taxon>Eukaryota</taxon>
        <taxon>Discoba</taxon>
        <taxon>Euglenozoa</taxon>
        <taxon>Kinetoplastea</taxon>
        <taxon>Metakinetoplastina</taxon>
        <taxon>Eubodonida</taxon>
        <taxon>Bodonidae</taxon>
        <taxon>Bodo</taxon>
    </lineage>
</organism>
<evidence type="ECO:0000313" key="2">
    <source>
        <dbReference type="EMBL" id="CUG88479.1"/>
    </source>
</evidence>
<protein>
    <submittedName>
        <fullName evidence="2">Uncharacterized protein</fullName>
    </submittedName>
</protein>
<feature type="region of interest" description="Disordered" evidence="1">
    <location>
        <begin position="233"/>
        <end position="257"/>
    </location>
</feature>
<feature type="compositionally biased region" description="Low complexity" evidence="1">
    <location>
        <begin position="707"/>
        <end position="719"/>
    </location>
</feature>
<dbReference type="EMBL" id="CYKH01001645">
    <property type="protein sequence ID" value="CUG88479.1"/>
    <property type="molecule type" value="Genomic_DNA"/>
</dbReference>
<dbReference type="AlphaFoldDB" id="A0A0S4JA96"/>
<feature type="compositionally biased region" description="Low complexity" evidence="1">
    <location>
        <begin position="763"/>
        <end position="775"/>
    </location>
</feature>
<feature type="region of interest" description="Disordered" evidence="1">
    <location>
        <begin position="406"/>
        <end position="436"/>
    </location>
</feature>
<feature type="compositionally biased region" description="Basic residues" evidence="1">
    <location>
        <begin position="720"/>
        <end position="730"/>
    </location>
</feature>
<feature type="compositionally biased region" description="Low complexity" evidence="1">
    <location>
        <begin position="833"/>
        <end position="843"/>
    </location>
</feature>
<feature type="compositionally biased region" description="Basic and acidic residues" evidence="1">
    <location>
        <begin position="106"/>
        <end position="118"/>
    </location>
</feature>
<proteinExistence type="predicted"/>
<sequence>MFPRNVGYEPPHQLSPIVTAILATSTAASPPVERLPRERYDRVSSPFAAKRLTHNTMFLNREDQDGDVPIHIEQSDITVDDTLQLGWKFPRATTDATVGTTGFEHQNGHSPHEQRWGGRSESAPQSAVSRSKWEAVVVHPTNHMAQTLVTPAATAPSSVTTLPMLHDVSSVTIPLSSVEAVSFVDAEAWDSGDDDDNRTITAAERGEMAPHGTSEIIEEVNADVHRNAHLTGDATAPLRRLGLPPRSPPPSHSVSLARAVSDSMCNTDADQMSGQQDLLGKIGVASTPSSVSPVSDTTDGSPIRRHYEQSSHVYSSDDDTAPGATAAKAHDQSFEAEVLSRRLANLRAEVDHMCFAVFLEASTSPAKESVDHAQHHYAYRTHQAPPSPLAHTLPPGRRVAAPRETTAKRYESPERMASSSLPTSTTQRSKKTHVVSRPAHITTTTAAVVGRTETPKPSQPRAAVKAAERVNAMKVEHPPSPLPQHDTLLAPHVAASKLFPYRSTSATDESFRIPLGGTTLLQPPAYDDDDEDQYPRSLDDVAFFSSYAKTRMVSTQSTMSAGTFQQDPTVTADSAVGMLSTSSPAVVVVRQPLATSKTFAAKKRRNGEIRQNLVDVIPIERVKYNTATHRFPPQVDSSVPLPAVAATIETPKANSVKIVAKPHALISSTVPPTERRAEASNSATHSEEFLWTPVKRQEGPSPKKPHQQQQVLSPLQQQHQKLRKHTKNHQHITTTAPSHTPSPNNNAAAFDSPRGRNNLQRPNTSSGSNTNTTQSKPMTTFLETSPPHHNASFTNEEQQFVQFPSSTRREESPGMHSANSSITFAERSLSQHSVAAASTTTSTRVQEAPPEQFVEHTNKPHIPSTQHVTSETVDNTASVVLHDVAPAQIADAMAASNLSASSEIQFELFSSDDETSCDHAKQEDA</sequence>
<accession>A0A0S4JA96</accession>
<gene>
    <name evidence="2" type="ORF">BSAL_15615</name>
</gene>